<dbReference type="KEGG" id="pke:DLD99_13420"/>
<dbReference type="Proteomes" id="UP000253720">
    <property type="component" value="Chromosome"/>
</dbReference>
<feature type="transmembrane region" description="Helical" evidence="1">
    <location>
        <begin position="137"/>
        <end position="157"/>
    </location>
</feature>
<feature type="transmembrane region" description="Helical" evidence="1">
    <location>
        <begin position="35"/>
        <end position="59"/>
    </location>
</feature>
<feature type="transmembrane region" description="Helical" evidence="1">
    <location>
        <begin position="613"/>
        <end position="632"/>
    </location>
</feature>
<feature type="transmembrane region" description="Helical" evidence="1">
    <location>
        <begin position="586"/>
        <end position="607"/>
    </location>
</feature>
<gene>
    <name evidence="2" type="ORF">DLD99_13420</name>
</gene>
<evidence type="ECO:0000256" key="1">
    <source>
        <dbReference type="SAM" id="Phobius"/>
    </source>
</evidence>
<accession>A0A345RQ61</accession>
<keyword evidence="1" id="KW-0472">Membrane</keyword>
<feature type="transmembrane region" description="Helical" evidence="1">
    <location>
        <begin position="489"/>
        <end position="511"/>
    </location>
</feature>
<feature type="transmembrane region" description="Helical" evidence="1">
    <location>
        <begin position="254"/>
        <end position="277"/>
    </location>
</feature>
<feature type="transmembrane region" description="Helical" evidence="1">
    <location>
        <begin position="163"/>
        <end position="187"/>
    </location>
</feature>
<feature type="transmembrane region" description="Helical" evidence="1">
    <location>
        <begin position="523"/>
        <end position="544"/>
    </location>
</feature>
<dbReference type="InterPro" id="IPR027417">
    <property type="entry name" value="P-loop_NTPase"/>
</dbReference>
<reference evidence="2 3" key="1">
    <citation type="submission" date="2018-05" db="EMBL/GenBank/DDBJ databases">
        <title>Complete genome sequence of Pseudomonas kribbensis 46-2(T).</title>
        <authorList>
            <person name="Jeong H."/>
            <person name="Lee S.-G."/>
            <person name="Rha E."/>
            <person name="Kim H."/>
        </authorList>
    </citation>
    <scope>NUCLEOTIDE SEQUENCE [LARGE SCALE GENOMIC DNA]</scope>
    <source>
        <strain evidence="2 3">46-2</strain>
    </source>
</reference>
<dbReference type="SUPFAM" id="SSF52540">
    <property type="entry name" value="P-loop containing nucleoside triphosphate hydrolases"/>
    <property type="match status" value="1"/>
</dbReference>
<evidence type="ECO:0000313" key="2">
    <source>
        <dbReference type="EMBL" id="AXI61427.1"/>
    </source>
</evidence>
<dbReference type="RefSeq" id="WP_114882718.1">
    <property type="nucleotide sequence ID" value="NZ_CP029608.1"/>
</dbReference>
<feature type="transmembrane region" description="Helical" evidence="1">
    <location>
        <begin position="79"/>
        <end position="98"/>
    </location>
</feature>
<keyword evidence="3" id="KW-1185">Reference proteome</keyword>
<name>A0A345RQ61_9PSED</name>
<dbReference type="AlphaFoldDB" id="A0A345RQ61"/>
<keyword evidence="1" id="KW-0812">Transmembrane</keyword>
<sequence>MKWMYCFTPAIEYAGSDHDTVQNLSGGMLRVAFRLSVPATAGYLALLTLQHIIPLLFIYRLSTQIGAQGAVRFSVAEGLTLLGLGFCSFFLIIGQLNLERWFSLKLCGMFERRLSACERQDLPLASMERLAARDLGIVLDGTGASLGLFAIPLFLLLATLGAWVVYGASGLLVLGFIAVFIPVSYGLSRLSDRNYERVMEKHGERIEQCSRWLKEGPLRKQFPDPPLLNSIRTTLAEELRLRNRDTLLRGADSYIVGFGRLIPFVLLAAFGMSTSLWPWQGAVLWLAIPLLHAMLGLPRAYLGYRAVGRSLNELNQLFTEPDSKLDVSFDEQGDVLFDENWPIWPSSLLGLIPGARDSDQPLIAELLSAFRLIPELEREAPLAMARFIEMDAENLSNGQRLRLQILRGVFLSRALNRGLLIDNDLSALDSDSLSSVTEALGKLEGVRFSPSAIQAIGCRRPNTGKNYPVGAPKLAEEMPVGTKPFDWRAFLHGAIAGWLALLIPAAMMSYAGNVTLSMQYWGAGWVVFYIIAGIAIGVGAGLFLESSLRNRLARAVMRGMEDVREGDPVNKLQVVSRDVTTGFERIAWYTHDIVWIGALLACSVAALGFGFGLFGLLLAAGFAVMLAGLYRLSIGELYRTRMATVAGFDALLGSARASHVISSALASSLSDLPGWLAAVRQKSAVEGVAHFYRSRMHSVIARTVTAAGCTLLSDLVIVLMVFLGAIHQTSEAHFVLAVTALLLVRSDLANVFLAITGYKSQIISVERLLHFSAPKNRVLLQDDGLFIRVDGFTGRRIYLAQTLIKGSVQILKGASGAGKSDYLKGVGAVVDITGASARHETLGHAFRTWYIDAWTLKEILGAGDSAEELMEWLKTLPGDGRQLVLLDEAFLQLSLPDCVAMTDRLEEYCAVSGNTLVLVDHRLEHERSIDVAEFAQ</sequence>
<protein>
    <submittedName>
        <fullName evidence="2">Uncharacterized protein</fullName>
    </submittedName>
</protein>
<evidence type="ECO:0000313" key="3">
    <source>
        <dbReference type="Proteomes" id="UP000253720"/>
    </source>
</evidence>
<dbReference type="EMBL" id="CP029608">
    <property type="protein sequence ID" value="AXI61427.1"/>
    <property type="molecule type" value="Genomic_DNA"/>
</dbReference>
<proteinExistence type="predicted"/>
<organism evidence="2 3">
    <name type="scientific">Pseudomonas kribbensis</name>
    <dbReference type="NCBI Taxonomy" id="1628086"/>
    <lineage>
        <taxon>Bacteria</taxon>
        <taxon>Pseudomonadati</taxon>
        <taxon>Pseudomonadota</taxon>
        <taxon>Gammaproteobacteria</taxon>
        <taxon>Pseudomonadales</taxon>
        <taxon>Pseudomonadaceae</taxon>
        <taxon>Pseudomonas</taxon>
    </lineage>
</organism>
<keyword evidence="1" id="KW-1133">Transmembrane helix</keyword>
<feature type="transmembrane region" description="Helical" evidence="1">
    <location>
        <begin position="699"/>
        <end position="726"/>
    </location>
</feature>
<feature type="transmembrane region" description="Helical" evidence="1">
    <location>
        <begin position="283"/>
        <end position="302"/>
    </location>
</feature>